<name>A0A066W2M8_TILAU</name>
<protein>
    <recommendedName>
        <fullName evidence="4">F-box domain-containing protein</fullName>
    </recommendedName>
</protein>
<evidence type="ECO:0000313" key="2">
    <source>
        <dbReference type="EMBL" id="KDN48227.1"/>
    </source>
</evidence>
<dbReference type="GeneID" id="25266455"/>
<dbReference type="Proteomes" id="UP000027361">
    <property type="component" value="Unassembled WGS sequence"/>
</dbReference>
<dbReference type="RefSeq" id="XP_013244075.1">
    <property type="nucleotide sequence ID" value="XM_013388621.1"/>
</dbReference>
<dbReference type="InParanoid" id="A0A066W2M8"/>
<keyword evidence="3" id="KW-1185">Reference proteome</keyword>
<dbReference type="OMA" id="RDVCTIV"/>
<comment type="caution">
    <text evidence="2">The sequence shown here is derived from an EMBL/GenBank/DDBJ whole genome shotgun (WGS) entry which is preliminary data.</text>
</comment>
<dbReference type="EMBL" id="JMSN01000026">
    <property type="protein sequence ID" value="KDN48227.1"/>
    <property type="molecule type" value="Genomic_DNA"/>
</dbReference>
<dbReference type="AlphaFoldDB" id="A0A066W2M8"/>
<evidence type="ECO:0008006" key="4">
    <source>
        <dbReference type="Google" id="ProtNLM"/>
    </source>
</evidence>
<feature type="region of interest" description="Disordered" evidence="1">
    <location>
        <begin position="219"/>
        <end position="240"/>
    </location>
</feature>
<gene>
    <name evidence="2" type="ORF">K437DRAFT_273527</name>
</gene>
<organism evidence="2 3">
    <name type="scientific">Tilletiaria anomala (strain ATCC 24038 / CBS 436.72 / UBC 951)</name>
    <dbReference type="NCBI Taxonomy" id="1037660"/>
    <lineage>
        <taxon>Eukaryota</taxon>
        <taxon>Fungi</taxon>
        <taxon>Dikarya</taxon>
        <taxon>Basidiomycota</taxon>
        <taxon>Ustilaginomycotina</taxon>
        <taxon>Exobasidiomycetes</taxon>
        <taxon>Georgefischeriales</taxon>
        <taxon>Tilletiariaceae</taxon>
        <taxon>Tilletiaria</taxon>
    </lineage>
</organism>
<sequence>MRLQPVTMASGPAKRSRLLELPREIFLHISSFLPLGSRIVLERQTCAQLRSLGRPSLDPPYRLSLPQLHDAAEEIRGQFGKDGSNSGDASRADKSHLFSLASLSNNDLILLIRALEWLVPQLRVALKDAGHDTDDFKVPPKSRPFLRSIFAVGWHGVPGDRFAQMLAFEPALQHVETVIKTDRLDNDSWYNLQTHLTNSEDEAYRHKYRAVLTADKQHRDSEWRSSSSHRRGRSQVSVEDMPRLPGDLAAALAQVPLLPSMEKGPFFVRTQALVSVGSKRPPFFLKGMGLSAGYDCLCFVNSDLQSGVSPGSPATSMADRSETGNRDTSSTRRPMLKHVILQGRHTLQEARELESMYEWSDTTCIACKQTITF</sequence>
<accession>A0A066W2M8</accession>
<proteinExistence type="predicted"/>
<dbReference type="OrthoDB" id="2547067at2759"/>
<reference evidence="2 3" key="1">
    <citation type="submission" date="2014-05" db="EMBL/GenBank/DDBJ databases">
        <title>Draft genome sequence of a rare smut relative, Tilletiaria anomala UBC 951.</title>
        <authorList>
            <consortium name="DOE Joint Genome Institute"/>
            <person name="Toome M."/>
            <person name="Kuo A."/>
            <person name="Henrissat B."/>
            <person name="Lipzen A."/>
            <person name="Tritt A."/>
            <person name="Yoshinaga Y."/>
            <person name="Zane M."/>
            <person name="Barry K."/>
            <person name="Grigoriev I.V."/>
            <person name="Spatafora J.W."/>
            <person name="Aimea M.C."/>
        </authorList>
    </citation>
    <scope>NUCLEOTIDE SEQUENCE [LARGE SCALE GENOMIC DNA]</scope>
    <source>
        <strain evidence="2 3">UBC 951</strain>
    </source>
</reference>
<evidence type="ECO:0000313" key="3">
    <source>
        <dbReference type="Proteomes" id="UP000027361"/>
    </source>
</evidence>
<dbReference type="HOGENOM" id="CLU_691156_0_0_1"/>
<feature type="region of interest" description="Disordered" evidence="1">
    <location>
        <begin position="307"/>
        <end position="334"/>
    </location>
</feature>
<evidence type="ECO:0000256" key="1">
    <source>
        <dbReference type="SAM" id="MobiDB-lite"/>
    </source>
</evidence>